<feature type="region of interest" description="Disordered" evidence="1">
    <location>
        <begin position="1"/>
        <end position="22"/>
    </location>
</feature>
<feature type="compositionally biased region" description="Polar residues" evidence="1">
    <location>
        <begin position="910"/>
        <end position="923"/>
    </location>
</feature>
<name>A0ABQ9HEJ1_9NEOP</name>
<proteinExistence type="predicted"/>
<protein>
    <submittedName>
        <fullName evidence="2">Uncharacterized protein</fullName>
    </submittedName>
</protein>
<organism evidence="2 3">
    <name type="scientific">Dryococelus australis</name>
    <dbReference type="NCBI Taxonomy" id="614101"/>
    <lineage>
        <taxon>Eukaryota</taxon>
        <taxon>Metazoa</taxon>
        <taxon>Ecdysozoa</taxon>
        <taxon>Arthropoda</taxon>
        <taxon>Hexapoda</taxon>
        <taxon>Insecta</taxon>
        <taxon>Pterygota</taxon>
        <taxon>Neoptera</taxon>
        <taxon>Polyneoptera</taxon>
        <taxon>Phasmatodea</taxon>
        <taxon>Verophasmatodea</taxon>
        <taxon>Anareolatae</taxon>
        <taxon>Phasmatidae</taxon>
        <taxon>Eurycanthinae</taxon>
        <taxon>Dryococelus</taxon>
    </lineage>
</organism>
<feature type="compositionally biased region" description="Basic and acidic residues" evidence="1">
    <location>
        <begin position="618"/>
        <end position="629"/>
    </location>
</feature>
<dbReference type="EMBL" id="JARBHB010000005">
    <property type="protein sequence ID" value="KAJ8882652.1"/>
    <property type="molecule type" value="Genomic_DNA"/>
</dbReference>
<accession>A0ABQ9HEJ1</accession>
<feature type="compositionally biased region" description="Basic and acidic residues" evidence="1">
    <location>
        <begin position="290"/>
        <end position="301"/>
    </location>
</feature>
<sequence>MTAPGWHSATQTSLEPPRAPACVHGPERASILRSQTRVMGPSLQLACEWSECIQLPWAARWLLAPAACTENVQPSTINMPRTRRSPISVWHFTCRVEARQIGERLQDAIVSQKKIPTSEPRPFTQGAAVAERLDCSPQTKENRVQPPAGDASGRWVFSGISRFPRPCIPALLQSHLISPSPALKTSSLRAAQISQLNLTLIYGRSIRNLRRKADCKHRPLGEGAVAPAPWHARVAGLALCRGVVTPCVTPSAPSRINNVSRRLLHPPPPLSTFHAPLLVGSSLGRRRRRGGGDGRIAERAHQPAASSATIPTCEISERPRRKSSPVHLGAVVFAFQHGESASTSDWITAQILAFGKRGRRFLSPEGCVVGFQFPPSLNFIPPPFSSLDPRLVQVANSVTSHNAQFARGSCSDRSLRAHQYTSYFILKTVRDKSLEGLKRQPIYFDMGLKAVPEGARCSAVIRTLTEERSVSDDREGICSAGCKMRRLMLARGRGCWRHTAVVSRGLERAALADEGTLPGNEANRPGLRAAEGVEIEGGGEIGEGGRGKGDFGVCAQSRARARPGIQIATDARSLQGVIFIPEARAICLAASSTPASLFLCHSFPLQHPAGAASLQPNRQDKQPRGERTRAFKAKKRGSDTDDTITRTPSASSLLRTRRAVFPSWSCTVKRLQLSITVLYTRSPSWGFILVASTSAVLVHCTHSGHRGQHENPFPDMRGAVRATPQLCESGHEPLPFPPLAQWTIPDEHSAWRGHRLLTIHRSNTDKADSFPAPATLTYLPRLRNLSVDETLRPLVCKNLTEYSDAKDCSRGATSGPAMVPAACQLLANFLPGWHPTRGALATGVPLLMTGRSLDNAGPTHFSDMRAELQMNVDALFSPSNGMSQCWPLAQPSKRHRLECVCQLHSNRSPRSSTGLLTRQQTRSVGKEATKGSDGINGRTPRKPHRPRCEETALGSAWLVSRPVFYGCVHHCKRYIAVPPPPPHGTSGVGTEQGGTVVTHWTHIRDDTGSIPGPAILISAFRNRSRRMLEWVSNKGHGRCLPQSLFPAQLAHFQMTSLSTRPVNLKLAAYQDRGTEEPRVQSQESRVISDLNVLHGLQPWSVCEQTFIKSMRDAGLDVDFLEGSSVPSRILIRILYPS</sequence>
<feature type="region of interest" description="Disordered" evidence="1">
    <location>
        <begin position="910"/>
        <end position="947"/>
    </location>
</feature>
<keyword evidence="3" id="KW-1185">Reference proteome</keyword>
<comment type="caution">
    <text evidence="2">The sequence shown here is derived from an EMBL/GenBank/DDBJ whole genome shotgun (WGS) entry which is preliminary data.</text>
</comment>
<evidence type="ECO:0000256" key="1">
    <source>
        <dbReference type="SAM" id="MobiDB-lite"/>
    </source>
</evidence>
<dbReference type="Proteomes" id="UP001159363">
    <property type="component" value="Chromosome 4"/>
</dbReference>
<feature type="region of interest" description="Disordered" evidence="1">
    <location>
        <begin position="283"/>
        <end position="321"/>
    </location>
</feature>
<reference evidence="2 3" key="1">
    <citation type="submission" date="2023-02" db="EMBL/GenBank/DDBJ databases">
        <title>LHISI_Scaffold_Assembly.</title>
        <authorList>
            <person name="Stuart O.P."/>
            <person name="Cleave R."/>
            <person name="Magrath M.J.L."/>
            <person name="Mikheyev A.S."/>
        </authorList>
    </citation>
    <scope>NUCLEOTIDE SEQUENCE [LARGE SCALE GENOMIC DNA]</scope>
    <source>
        <strain evidence="2">Daus_M_001</strain>
        <tissue evidence="2">Leg muscle</tissue>
    </source>
</reference>
<feature type="region of interest" description="Disordered" evidence="1">
    <location>
        <begin position="610"/>
        <end position="643"/>
    </location>
</feature>
<evidence type="ECO:0000313" key="2">
    <source>
        <dbReference type="EMBL" id="KAJ8882652.1"/>
    </source>
</evidence>
<gene>
    <name evidence="2" type="ORF">PR048_014464</name>
</gene>
<evidence type="ECO:0000313" key="3">
    <source>
        <dbReference type="Proteomes" id="UP001159363"/>
    </source>
</evidence>